<comment type="caution">
    <text evidence="7">The sequence shown here is derived from an EMBL/GenBank/DDBJ whole genome shotgun (WGS) entry which is preliminary data.</text>
</comment>
<comment type="function">
    <text evidence="1 5">PPIases accelerate the folding of proteins. It catalyzes the cis-trans isomerization of proline imidic peptide bonds in oligopeptides.</text>
</comment>
<dbReference type="GO" id="GO:0006457">
    <property type="term" value="P:protein folding"/>
    <property type="evidence" value="ECO:0007669"/>
    <property type="project" value="InterPro"/>
</dbReference>
<organism evidence="7 8">
    <name type="scientific">Candidatus Fischerbacteria bacterium RBG_13_37_8</name>
    <dbReference type="NCBI Taxonomy" id="1817863"/>
    <lineage>
        <taxon>Bacteria</taxon>
        <taxon>Candidatus Fischeribacteriota</taxon>
    </lineage>
</organism>
<gene>
    <name evidence="7" type="ORF">A2Y62_04960</name>
</gene>
<proteinExistence type="inferred from homology"/>
<dbReference type="InterPro" id="IPR002130">
    <property type="entry name" value="Cyclophilin-type_PPIase_dom"/>
</dbReference>
<dbReference type="EC" id="5.2.1.8" evidence="5"/>
<dbReference type="Proteomes" id="UP000178943">
    <property type="component" value="Unassembled WGS sequence"/>
</dbReference>
<evidence type="ECO:0000313" key="7">
    <source>
        <dbReference type="EMBL" id="OGF58412.1"/>
    </source>
</evidence>
<dbReference type="AlphaFoldDB" id="A0A1F5V4R8"/>
<dbReference type="STRING" id="1817863.A2Y62_04960"/>
<dbReference type="Gene3D" id="2.40.100.10">
    <property type="entry name" value="Cyclophilin-like"/>
    <property type="match status" value="1"/>
</dbReference>
<evidence type="ECO:0000256" key="4">
    <source>
        <dbReference type="ARBA" id="ARBA00023235"/>
    </source>
</evidence>
<accession>A0A1F5V4R8</accession>
<dbReference type="PRINTS" id="PR00153">
    <property type="entry name" value="CSAPPISMRASE"/>
</dbReference>
<evidence type="ECO:0000256" key="2">
    <source>
        <dbReference type="ARBA" id="ARBA00007365"/>
    </source>
</evidence>
<dbReference type="Pfam" id="PF00160">
    <property type="entry name" value="Pro_isomerase"/>
    <property type="match status" value="1"/>
</dbReference>
<evidence type="ECO:0000256" key="3">
    <source>
        <dbReference type="ARBA" id="ARBA00023110"/>
    </source>
</evidence>
<evidence type="ECO:0000259" key="6">
    <source>
        <dbReference type="PROSITE" id="PS50072"/>
    </source>
</evidence>
<dbReference type="PIRSF" id="PIRSF001467">
    <property type="entry name" value="Peptidylpro_ismrse"/>
    <property type="match status" value="1"/>
</dbReference>
<dbReference type="PANTHER" id="PTHR45625:SF4">
    <property type="entry name" value="PEPTIDYLPROLYL ISOMERASE DOMAIN AND WD REPEAT-CONTAINING PROTEIN 1"/>
    <property type="match status" value="1"/>
</dbReference>
<keyword evidence="3 5" id="KW-0697">Rotamase</keyword>
<name>A0A1F5V4R8_9BACT</name>
<dbReference type="PANTHER" id="PTHR45625">
    <property type="entry name" value="PEPTIDYL-PROLYL CIS-TRANS ISOMERASE-RELATED"/>
    <property type="match status" value="1"/>
</dbReference>
<keyword evidence="4 5" id="KW-0413">Isomerase</keyword>
<dbReference type="EMBL" id="MFGW01000248">
    <property type="protein sequence ID" value="OGF58412.1"/>
    <property type="molecule type" value="Genomic_DNA"/>
</dbReference>
<dbReference type="CDD" id="cd00317">
    <property type="entry name" value="cyclophilin"/>
    <property type="match status" value="1"/>
</dbReference>
<feature type="domain" description="PPIase cyclophilin-type" evidence="6">
    <location>
        <begin position="1"/>
        <end position="125"/>
    </location>
</feature>
<dbReference type="PROSITE" id="PS50072">
    <property type="entry name" value="CSA_PPIASE_2"/>
    <property type="match status" value="1"/>
</dbReference>
<sequence length="137" mass="15016">MYFKTTKGNFVLRLFGKEAPLHTINMVTLAKTGFYNGLIFHRVVPGFVVQGGDPRGDGWGTGGIVLPDELNTVQYKEGIVGMPLAGKDTGGCQFFITLSPQPRLDYKYTVFGEVNQGMSVIEKLEIGDSIIKTIVIE</sequence>
<dbReference type="InterPro" id="IPR024936">
    <property type="entry name" value="Cyclophilin-type_PPIase"/>
</dbReference>
<evidence type="ECO:0000313" key="8">
    <source>
        <dbReference type="Proteomes" id="UP000178943"/>
    </source>
</evidence>
<dbReference type="GO" id="GO:0003755">
    <property type="term" value="F:peptidyl-prolyl cis-trans isomerase activity"/>
    <property type="evidence" value="ECO:0007669"/>
    <property type="project" value="UniProtKB-UniRule"/>
</dbReference>
<dbReference type="InterPro" id="IPR044666">
    <property type="entry name" value="Cyclophilin_A-like"/>
</dbReference>
<dbReference type="InterPro" id="IPR029000">
    <property type="entry name" value="Cyclophilin-like_dom_sf"/>
</dbReference>
<evidence type="ECO:0000256" key="5">
    <source>
        <dbReference type="RuleBase" id="RU363019"/>
    </source>
</evidence>
<reference evidence="7 8" key="1">
    <citation type="journal article" date="2016" name="Nat. Commun.">
        <title>Thousands of microbial genomes shed light on interconnected biogeochemical processes in an aquifer system.</title>
        <authorList>
            <person name="Anantharaman K."/>
            <person name="Brown C.T."/>
            <person name="Hug L.A."/>
            <person name="Sharon I."/>
            <person name="Castelle C.J."/>
            <person name="Probst A.J."/>
            <person name="Thomas B.C."/>
            <person name="Singh A."/>
            <person name="Wilkins M.J."/>
            <person name="Karaoz U."/>
            <person name="Brodie E.L."/>
            <person name="Williams K.H."/>
            <person name="Hubbard S.S."/>
            <person name="Banfield J.F."/>
        </authorList>
    </citation>
    <scope>NUCLEOTIDE SEQUENCE [LARGE SCALE GENOMIC DNA]</scope>
</reference>
<comment type="similarity">
    <text evidence="2 5">Belongs to the cyclophilin-type PPIase family.</text>
</comment>
<dbReference type="InterPro" id="IPR020892">
    <property type="entry name" value="Cyclophilin-type_PPIase_CS"/>
</dbReference>
<evidence type="ECO:0000256" key="1">
    <source>
        <dbReference type="ARBA" id="ARBA00002388"/>
    </source>
</evidence>
<comment type="catalytic activity">
    <reaction evidence="5">
        <text>[protein]-peptidylproline (omega=180) = [protein]-peptidylproline (omega=0)</text>
        <dbReference type="Rhea" id="RHEA:16237"/>
        <dbReference type="Rhea" id="RHEA-COMP:10747"/>
        <dbReference type="Rhea" id="RHEA-COMP:10748"/>
        <dbReference type="ChEBI" id="CHEBI:83833"/>
        <dbReference type="ChEBI" id="CHEBI:83834"/>
        <dbReference type="EC" id="5.2.1.8"/>
    </reaction>
</comment>
<dbReference type="PROSITE" id="PS00170">
    <property type="entry name" value="CSA_PPIASE_1"/>
    <property type="match status" value="1"/>
</dbReference>
<dbReference type="SUPFAM" id="SSF50891">
    <property type="entry name" value="Cyclophilin-like"/>
    <property type="match status" value="1"/>
</dbReference>
<protein>
    <recommendedName>
        <fullName evidence="5">Peptidyl-prolyl cis-trans isomerase</fullName>
        <shortName evidence="5">PPIase</shortName>
        <ecNumber evidence="5">5.2.1.8</ecNumber>
    </recommendedName>
</protein>